<dbReference type="InterPro" id="IPR002182">
    <property type="entry name" value="NB-ARC"/>
</dbReference>
<dbReference type="STRING" id="55188.A0A2H5QTZ5"/>
<dbReference type="Proteomes" id="UP000236630">
    <property type="component" value="Unassembled WGS sequence"/>
</dbReference>
<dbReference type="SUPFAM" id="SSF52540">
    <property type="entry name" value="P-loop containing nucleoside triphosphate hydrolases"/>
    <property type="match status" value="1"/>
</dbReference>
<feature type="coiled-coil region" evidence="2">
    <location>
        <begin position="35"/>
        <end position="141"/>
    </location>
</feature>
<dbReference type="Pfam" id="PF00931">
    <property type="entry name" value="NB-ARC"/>
    <property type="match status" value="1"/>
</dbReference>
<dbReference type="AlphaFoldDB" id="A0A2H5QTZ5"/>
<protein>
    <recommendedName>
        <fullName evidence="3">NB-ARC domain-containing protein</fullName>
    </recommendedName>
</protein>
<feature type="domain" description="NB-ARC" evidence="3">
    <location>
        <begin position="163"/>
        <end position="238"/>
    </location>
</feature>
<dbReference type="InterPro" id="IPR050905">
    <property type="entry name" value="Plant_NBS-LRR"/>
</dbReference>
<evidence type="ECO:0000256" key="2">
    <source>
        <dbReference type="SAM" id="Coils"/>
    </source>
</evidence>
<comment type="caution">
    <text evidence="4">The sequence shown here is derived from an EMBL/GenBank/DDBJ whole genome shotgun (WGS) entry which is preliminary data.</text>
</comment>
<dbReference type="PANTHER" id="PTHR33463:SF220">
    <property type="entry name" value="NB-ARC DOMAIN-CONTAINING PROTEIN"/>
    <property type="match status" value="1"/>
</dbReference>
<evidence type="ECO:0000313" key="4">
    <source>
        <dbReference type="EMBL" id="GAY68094.1"/>
    </source>
</evidence>
<keyword evidence="1" id="KW-0611">Plant defense</keyword>
<dbReference type="EMBL" id="BDQV01000814">
    <property type="protein sequence ID" value="GAY68094.1"/>
    <property type="molecule type" value="Genomic_DNA"/>
</dbReference>
<dbReference type="GO" id="GO:0043531">
    <property type="term" value="F:ADP binding"/>
    <property type="evidence" value="ECO:0007669"/>
    <property type="project" value="InterPro"/>
</dbReference>
<gene>
    <name evidence="4" type="ORF">CUMW_261490</name>
</gene>
<accession>A0A2H5QTZ5</accession>
<keyword evidence="2" id="KW-0175">Coiled coil</keyword>
<dbReference type="InterPro" id="IPR027417">
    <property type="entry name" value="P-loop_NTPase"/>
</dbReference>
<sequence>MGGVISTFFPLETIRPILSFVRGEAKYIWGLKGDLDDLLTQKENLIAQKEGMLNKVMVAEQQQQPRNRRTPTVELWFRRVEEIETKVETLQQERDQEIDRLCLGGFCSKDLISSYDFGKKVENLKEEVIKLKKEGEAMKEVYGSVPEGAAVEIAVERTIVGQEYILDQVWRCITDQEKNNGIIGLYGMGGVGKTTLLKQVNNKFCSDEQHHFGVVIWSVVSNSMGDPRYFRIIPENMCLIWEMHD</sequence>
<reference evidence="4 5" key="1">
    <citation type="journal article" date="2017" name="Front. Genet.">
        <title>Draft sequencing of the heterozygous diploid genome of Satsuma (Citrus unshiu Marc.) using a hybrid assembly approach.</title>
        <authorList>
            <person name="Shimizu T."/>
            <person name="Tanizawa Y."/>
            <person name="Mochizuki T."/>
            <person name="Nagasaki H."/>
            <person name="Yoshioka T."/>
            <person name="Toyoda A."/>
            <person name="Fujiyama A."/>
            <person name="Kaminuma E."/>
            <person name="Nakamura Y."/>
        </authorList>
    </citation>
    <scope>NUCLEOTIDE SEQUENCE [LARGE SCALE GENOMIC DNA]</scope>
    <source>
        <strain evidence="5">cv. Miyagawa wase</strain>
    </source>
</reference>
<evidence type="ECO:0000256" key="1">
    <source>
        <dbReference type="ARBA" id="ARBA00022821"/>
    </source>
</evidence>
<dbReference type="PANTHER" id="PTHR33463">
    <property type="entry name" value="NB-ARC DOMAIN-CONTAINING PROTEIN-RELATED"/>
    <property type="match status" value="1"/>
</dbReference>
<name>A0A2H5QTZ5_CITUN</name>
<organism evidence="4 5">
    <name type="scientific">Citrus unshiu</name>
    <name type="common">Satsuma mandarin</name>
    <name type="synonym">Citrus nobilis var. unshiu</name>
    <dbReference type="NCBI Taxonomy" id="55188"/>
    <lineage>
        <taxon>Eukaryota</taxon>
        <taxon>Viridiplantae</taxon>
        <taxon>Streptophyta</taxon>
        <taxon>Embryophyta</taxon>
        <taxon>Tracheophyta</taxon>
        <taxon>Spermatophyta</taxon>
        <taxon>Magnoliopsida</taxon>
        <taxon>eudicotyledons</taxon>
        <taxon>Gunneridae</taxon>
        <taxon>Pentapetalae</taxon>
        <taxon>rosids</taxon>
        <taxon>malvids</taxon>
        <taxon>Sapindales</taxon>
        <taxon>Rutaceae</taxon>
        <taxon>Aurantioideae</taxon>
        <taxon>Citrus</taxon>
    </lineage>
</organism>
<proteinExistence type="predicted"/>
<keyword evidence="5" id="KW-1185">Reference proteome</keyword>
<dbReference type="Gene3D" id="3.40.50.300">
    <property type="entry name" value="P-loop containing nucleotide triphosphate hydrolases"/>
    <property type="match status" value="1"/>
</dbReference>
<evidence type="ECO:0000313" key="5">
    <source>
        <dbReference type="Proteomes" id="UP000236630"/>
    </source>
</evidence>
<evidence type="ECO:0000259" key="3">
    <source>
        <dbReference type="Pfam" id="PF00931"/>
    </source>
</evidence>